<accession>A0A640KU58</accession>
<dbReference type="EMBL" id="BLBS01000056">
    <property type="protein sequence ID" value="GET92898.1"/>
    <property type="molecule type" value="Genomic_DNA"/>
</dbReference>
<evidence type="ECO:0008006" key="4">
    <source>
        <dbReference type="Google" id="ProtNLM"/>
    </source>
</evidence>
<organism evidence="2 3">
    <name type="scientific">Leishmania tarentolae</name>
    <name type="common">Sauroleishmania tarentolae</name>
    <dbReference type="NCBI Taxonomy" id="5689"/>
    <lineage>
        <taxon>Eukaryota</taxon>
        <taxon>Discoba</taxon>
        <taxon>Euglenozoa</taxon>
        <taxon>Kinetoplastea</taxon>
        <taxon>Metakinetoplastina</taxon>
        <taxon>Trypanosomatida</taxon>
        <taxon>Trypanosomatidae</taxon>
        <taxon>Leishmaniinae</taxon>
        <taxon>Leishmania</taxon>
        <taxon>lizard Leishmania</taxon>
    </lineage>
</organism>
<dbReference type="AlphaFoldDB" id="A0A640KU58"/>
<dbReference type="Proteomes" id="UP000419144">
    <property type="component" value="Unassembled WGS sequence"/>
</dbReference>
<sequence>MTRRQQSTQLLTRVADATLPYLDSTSSGWHFSLPFRFPSPLSDLSDAIVWRVTRTSFSVVMTTFIATATLLALFSASVAVSAASLLPLYGEGLFDVEVVCRSAAPSEPTVYGKSVISAFRFAMKTGAGGTDGNVQLPLYVERIQDCDYVRTYYINSTDKYSISDSKGCAHVKGSYESSDEVLLAGSLSTMLRSPLSATPSPGITRGMNVDNYSAQFILTIPSRYGGTGVSATYNAAVLTTTQQWSVNLMQVDLTPVSIEVTTADRDSEINNCLFTFSFFGWNVSDMLESLPFSCENVLSTSSPAWRPAKATLPRIRAPSGASKIFTSLTGAFTDSSRARPLISATDTANYTMPEFPDGFTANFLVISPLKKSLYQIRAAYVDAYFFRASLKLPMKGIAGRAYEYEWLTHSWNQISNYHTMAAVPKGQEITDEALRKYFFPGLNICKCVVIAYDAMAGSTRSLLLYWSSQPPTFIGNQTVRNIPCGVWVSETQGVRVTWYWTTSDLVNTSAFQVAHDLRSDEPGYARLVRMTVTGRGGAPPLFTHHPFFPQGDAFPVADRNLACNTMMPPEADMDCNSYPKNTDVTHIYEITSFVPYVRVSDFSRPAACRGAKVSGSIPSFQCNHHGIKGGAVSMLLFMVALLFSLAGGCCVWCPFSQIVRLQQDELVRCMSEVHLAQSVNGAEGQGATAVVTKGEPNGRSTSP</sequence>
<gene>
    <name evidence="2" type="ORF">LtaPh_3538100</name>
</gene>
<keyword evidence="3" id="KW-1185">Reference proteome</keyword>
<reference evidence="2" key="1">
    <citation type="submission" date="2019-11" db="EMBL/GenBank/DDBJ databases">
        <title>Leishmania tarentolae CDS.</title>
        <authorList>
            <person name="Goto Y."/>
            <person name="Yamagishi J."/>
        </authorList>
    </citation>
    <scope>NUCLEOTIDE SEQUENCE [LARGE SCALE GENOMIC DNA]</scope>
    <source>
        <strain evidence="2">Parrot Tar II</strain>
    </source>
</reference>
<keyword evidence="1" id="KW-1133">Transmembrane helix</keyword>
<dbReference type="OrthoDB" id="264546at2759"/>
<comment type="caution">
    <text evidence="2">The sequence shown here is derived from an EMBL/GenBank/DDBJ whole genome shotgun (WGS) entry which is preliminary data.</text>
</comment>
<feature type="transmembrane region" description="Helical" evidence="1">
    <location>
        <begin position="64"/>
        <end position="89"/>
    </location>
</feature>
<protein>
    <recommendedName>
        <fullName evidence="4">Enriched in surface-labeled proteome protein 9</fullName>
    </recommendedName>
</protein>
<keyword evidence="1" id="KW-0812">Transmembrane</keyword>
<evidence type="ECO:0000256" key="1">
    <source>
        <dbReference type="SAM" id="Phobius"/>
    </source>
</evidence>
<dbReference type="VEuPathDB" id="TriTrypDB:LtaPh_3538100"/>
<proteinExistence type="predicted"/>
<name>A0A640KU58_LEITA</name>
<keyword evidence="1" id="KW-0472">Membrane</keyword>
<evidence type="ECO:0000313" key="3">
    <source>
        <dbReference type="Proteomes" id="UP000419144"/>
    </source>
</evidence>
<evidence type="ECO:0000313" key="2">
    <source>
        <dbReference type="EMBL" id="GET92898.1"/>
    </source>
</evidence>
<feature type="transmembrane region" description="Helical" evidence="1">
    <location>
        <begin position="631"/>
        <end position="653"/>
    </location>
</feature>